<keyword evidence="1" id="KW-0436">Ligase</keyword>
<evidence type="ECO:0000313" key="5">
    <source>
        <dbReference type="Proteomes" id="UP000179279"/>
    </source>
</evidence>
<dbReference type="EMBL" id="MHDA01000045">
    <property type="protein sequence ID" value="OGY30634.1"/>
    <property type="molecule type" value="Genomic_DNA"/>
</dbReference>
<evidence type="ECO:0000256" key="2">
    <source>
        <dbReference type="ARBA" id="ARBA00022741"/>
    </source>
</evidence>
<accession>A0A1G1WSG9</accession>
<comment type="caution">
    <text evidence="4">The sequence shown here is derived from an EMBL/GenBank/DDBJ whole genome shotgun (WGS) entry which is preliminary data.</text>
</comment>
<dbReference type="AlphaFoldDB" id="A0A1G1WSG9"/>
<organism evidence="4 5">
    <name type="scientific">Candidatus Woykebacteria bacterium RIFCSPLOWO2_01_FULL_41_12</name>
    <dbReference type="NCBI Taxonomy" id="1802604"/>
    <lineage>
        <taxon>Bacteria</taxon>
        <taxon>Candidatus Woykeibacteriota</taxon>
    </lineage>
</organism>
<dbReference type="Gene3D" id="3.40.1190.10">
    <property type="entry name" value="Mur-like, catalytic domain"/>
    <property type="match status" value="1"/>
</dbReference>
<sequence length="420" mass="47871">MSLKNLKKILYFTIAGYFRFFASIKLLKWKPRIIVITGSNAKTTTLHLIEAQLGKSARYSHRANSAFGVAFDILGLRRRTLLRREWVFLFLAAPLKTFSGIPVEKIYVVEADCDRPKEGKFLATLLKPEVTIWLSSSRTHSENFDPLVSRRKFESVEKAIAYEFGWFLEYTSALAITNGDDPLILEQLKRTKGPVKKINKRALQYRVNKDRTYFRANGKEYSLNVLLPEVAFYSLAAVEEFISYVKGKFDPTFPNLTLPPGRSSVLVGIRETTLVDSTYNSSLASMGIVIDMFNKLEGKKWVVLGDLIELGEEESEEHTILAEKIAGCDFEKIILAGPRIVEYTHPKLKSLGIHNIVTFSKTLEVLDYLKQNLKGKEVLLFKGAGFLEGVVEGLLQNKSDAQKLCRREKIWQIRRKQWGF</sequence>
<dbReference type="Gene3D" id="3.90.190.20">
    <property type="entry name" value="Mur ligase, C-terminal domain"/>
    <property type="match status" value="1"/>
</dbReference>
<dbReference type="GO" id="GO:0005524">
    <property type="term" value="F:ATP binding"/>
    <property type="evidence" value="ECO:0007669"/>
    <property type="project" value="UniProtKB-KW"/>
</dbReference>
<protein>
    <submittedName>
        <fullName evidence="4">Uncharacterized protein</fullName>
    </submittedName>
</protein>
<dbReference type="InterPro" id="IPR051046">
    <property type="entry name" value="MurCDEF_CellWall_CoF430Synth"/>
</dbReference>
<gene>
    <name evidence="4" type="ORF">A3A57_00120</name>
</gene>
<dbReference type="PANTHER" id="PTHR43024:SF1">
    <property type="entry name" value="UDP-N-ACETYLMURAMOYL-TRIPEPTIDE--D-ALANYL-D-ALANINE LIGASE"/>
    <property type="match status" value="1"/>
</dbReference>
<dbReference type="InterPro" id="IPR036565">
    <property type="entry name" value="Mur-like_cat_sf"/>
</dbReference>
<evidence type="ECO:0000313" key="4">
    <source>
        <dbReference type="EMBL" id="OGY30634.1"/>
    </source>
</evidence>
<dbReference type="GO" id="GO:0016881">
    <property type="term" value="F:acid-amino acid ligase activity"/>
    <property type="evidence" value="ECO:0007669"/>
    <property type="project" value="InterPro"/>
</dbReference>
<dbReference type="SUPFAM" id="SSF53623">
    <property type="entry name" value="MurD-like peptide ligases, catalytic domain"/>
    <property type="match status" value="1"/>
</dbReference>
<name>A0A1G1WSG9_9BACT</name>
<evidence type="ECO:0000256" key="3">
    <source>
        <dbReference type="ARBA" id="ARBA00022840"/>
    </source>
</evidence>
<reference evidence="4 5" key="1">
    <citation type="journal article" date="2016" name="Nat. Commun.">
        <title>Thousands of microbial genomes shed light on interconnected biogeochemical processes in an aquifer system.</title>
        <authorList>
            <person name="Anantharaman K."/>
            <person name="Brown C.T."/>
            <person name="Hug L.A."/>
            <person name="Sharon I."/>
            <person name="Castelle C.J."/>
            <person name="Probst A.J."/>
            <person name="Thomas B.C."/>
            <person name="Singh A."/>
            <person name="Wilkins M.J."/>
            <person name="Karaoz U."/>
            <person name="Brodie E.L."/>
            <person name="Williams K.H."/>
            <person name="Hubbard S.S."/>
            <person name="Banfield J.F."/>
        </authorList>
    </citation>
    <scope>NUCLEOTIDE SEQUENCE [LARGE SCALE GENOMIC DNA]</scope>
</reference>
<dbReference type="PANTHER" id="PTHR43024">
    <property type="entry name" value="UDP-N-ACETYLMURAMOYL-TRIPEPTIDE--D-ALANYL-D-ALANINE LIGASE"/>
    <property type="match status" value="1"/>
</dbReference>
<keyword evidence="2" id="KW-0547">Nucleotide-binding</keyword>
<dbReference type="Proteomes" id="UP000179279">
    <property type="component" value="Unassembled WGS sequence"/>
</dbReference>
<keyword evidence="3" id="KW-0067">ATP-binding</keyword>
<proteinExistence type="predicted"/>
<evidence type="ECO:0000256" key="1">
    <source>
        <dbReference type="ARBA" id="ARBA00022598"/>
    </source>
</evidence>
<dbReference type="SUPFAM" id="SSF53244">
    <property type="entry name" value="MurD-like peptide ligases, peptide-binding domain"/>
    <property type="match status" value="1"/>
</dbReference>
<dbReference type="InterPro" id="IPR036615">
    <property type="entry name" value="Mur_ligase_C_dom_sf"/>
</dbReference>